<dbReference type="PROSITE" id="PS50048">
    <property type="entry name" value="ZN2_CY6_FUNGAL_2"/>
    <property type="match status" value="1"/>
</dbReference>
<dbReference type="GO" id="GO:0003677">
    <property type="term" value="F:DNA binding"/>
    <property type="evidence" value="ECO:0007669"/>
    <property type="project" value="UniProtKB-KW"/>
</dbReference>
<dbReference type="VEuPathDB" id="FungiDB:EYZ11_004256"/>
<organism evidence="9 10">
    <name type="scientific">Aspergillus tanneri</name>
    <dbReference type="NCBI Taxonomy" id="1220188"/>
    <lineage>
        <taxon>Eukaryota</taxon>
        <taxon>Fungi</taxon>
        <taxon>Dikarya</taxon>
        <taxon>Ascomycota</taxon>
        <taxon>Pezizomycotina</taxon>
        <taxon>Eurotiomycetes</taxon>
        <taxon>Eurotiomycetidae</taxon>
        <taxon>Eurotiales</taxon>
        <taxon>Aspergillaceae</taxon>
        <taxon>Aspergillus</taxon>
        <taxon>Aspergillus subgen. Circumdati</taxon>
    </lineage>
</organism>
<dbReference type="Pfam" id="PF00172">
    <property type="entry name" value="Zn_clus"/>
    <property type="match status" value="1"/>
</dbReference>
<evidence type="ECO:0000313" key="9">
    <source>
        <dbReference type="EMBL" id="THC96263.1"/>
    </source>
</evidence>
<gene>
    <name evidence="9" type="ORF">EYZ11_004256</name>
</gene>
<sequence>MIWECTAVWVDETRFSGPKTCRQRKIKCDRHTPCSNCVKAEQQCSFVPPVRGKRKRTNPRKEGIHAKLKRYEELLRSYGAKIDPSDDSDCPEVASQPDAMDADPLNSSSQRLNETKSKLVTVGESSQYVNSTPWSDIGECQNPELGSLGEAIDQSGVHESDLLFETEQSKLDIYEGLHPSSQILLKLKEIYIDRVDPLMKILHLPTFWMALINRRQEKHSRSLEATIFAFYLATISSLKDEECQNLFQTGKFVLYSRYRQATRQALVNAGFLSTSSLLTLQAYALYMMCVRNFYRCDTLFILSGISIRLARKMGLHQDGAPLGLSPFDSEMRRRLWWHLVYVDFRISEVLGTRPSLDLSSSNTKIPLNVTDDDLSPSMINLPPERNSITSISFCLIRHEILFTLRKFSGNMHFESLSSSTSPLSQKDAIVTQLEDHLEQKYLRYYDPSNPLHTFVSIAIRSSICKMRLFTHSPHQFLARGEPIPTHDRDIVFTNATKLLEYVIMVQEGRHGLDNYTWQMGPSYIWNAVLYLLIEMRRRKTGTEVGRAWELLAGVFALYHYPKFREKNRTSRAVYAVLEKWTLEVWDEYVAALKGDDLRELYTPEYINIIRRCQGREMQPSSAQDRKGAGSEPIVRCEPRHSTVQSHCHRDLPGCETLESYDFPDLLSFETDLDEWVQWEQLLSDGFTHIDGA</sequence>
<reference evidence="9 10" key="1">
    <citation type="submission" date="2019-03" db="EMBL/GenBank/DDBJ databases">
        <title>The genome sequence of a newly discovered highly antifungal drug resistant Aspergillus species, Aspergillus tanneri NIH 1004.</title>
        <authorList>
            <person name="Mounaud S."/>
            <person name="Singh I."/>
            <person name="Joardar V."/>
            <person name="Pakala S."/>
            <person name="Pakala S."/>
            <person name="Venepally P."/>
            <person name="Hoover J."/>
            <person name="Nierman W."/>
            <person name="Chung J."/>
            <person name="Losada L."/>
        </authorList>
    </citation>
    <scope>NUCLEOTIDE SEQUENCE [LARGE SCALE GENOMIC DNA]</scope>
    <source>
        <strain evidence="9 10">NIH1004</strain>
    </source>
</reference>
<evidence type="ECO:0000256" key="5">
    <source>
        <dbReference type="ARBA" id="ARBA00023163"/>
    </source>
</evidence>
<evidence type="ECO:0000313" key="10">
    <source>
        <dbReference type="Proteomes" id="UP000308092"/>
    </source>
</evidence>
<dbReference type="GO" id="GO:0006351">
    <property type="term" value="P:DNA-templated transcription"/>
    <property type="evidence" value="ECO:0007669"/>
    <property type="project" value="InterPro"/>
</dbReference>
<dbReference type="GO" id="GO:0009893">
    <property type="term" value="P:positive regulation of metabolic process"/>
    <property type="evidence" value="ECO:0007669"/>
    <property type="project" value="UniProtKB-ARBA"/>
</dbReference>
<evidence type="ECO:0000256" key="7">
    <source>
        <dbReference type="SAM" id="MobiDB-lite"/>
    </source>
</evidence>
<dbReference type="PANTHER" id="PTHR31001">
    <property type="entry name" value="UNCHARACTERIZED TRANSCRIPTIONAL REGULATORY PROTEIN"/>
    <property type="match status" value="1"/>
</dbReference>
<name>A0A4S3JLC3_9EURO</name>
<keyword evidence="5" id="KW-0804">Transcription</keyword>
<dbReference type="CDD" id="cd00067">
    <property type="entry name" value="GAL4"/>
    <property type="match status" value="1"/>
</dbReference>
<dbReference type="GO" id="GO:0000981">
    <property type="term" value="F:DNA-binding transcription factor activity, RNA polymerase II-specific"/>
    <property type="evidence" value="ECO:0007669"/>
    <property type="project" value="InterPro"/>
</dbReference>
<dbReference type="InterPro" id="IPR050613">
    <property type="entry name" value="Sec_Metabolite_Reg"/>
</dbReference>
<dbReference type="AlphaFoldDB" id="A0A4S3JLC3"/>
<evidence type="ECO:0000256" key="6">
    <source>
        <dbReference type="ARBA" id="ARBA00023242"/>
    </source>
</evidence>
<dbReference type="STRING" id="1220188.A0A4S3JLC3"/>
<evidence type="ECO:0000256" key="2">
    <source>
        <dbReference type="ARBA" id="ARBA00022723"/>
    </source>
</evidence>
<dbReference type="InterPro" id="IPR001138">
    <property type="entry name" value="Zn2Cys6_DnaBD"/>
</dbReference>
<protein>
    <recommendedName>
        <fullName evidence="8">Zn(2)-C6 fungal-type domain-containing protein</fullName>
    </recommendedName>
</protein>
<dbReference type="PANTHER" id="PTHR31001:SF85">
    <property type="entry name" value="ZN(II)2CYS6 TRANSCRIPTION FACTOR (EUROFUNG)"/>
    <property type="match status" value="1"/>
</dbReference>
<dbReference type="EMBL" id="SOSA01000121">
    <property type="protein sequence ID" value="THC96263.1"/>
    <property type="molecule type" value="Genomic_DNA"/>
</dbReference>
<keyword evidence="3" id="KW-0805">Transcription regulation</keyword>
<comment type="caution">
    <text evidence="9">The sequence shown here is derived from an EMBL/GenBank/DDBJ whole genome shotgun (WGS) entry which is preliminary data.</text>
</comment>
<dbReference type="InterPro" id="IPR007219">
    <property type="entry name" value="XnlR_reg_dom"/>
</dbReference>
<dbReference type="CDD" id="cd12148">
    <property type="entry name" value="fungal_TF_MHR"/>
    <property type="match status" value="1"/>
</dbReference>
<dbReference type="SUPFAM" id="SSF57701">
    <property type="entry name" value="Zn2/Cys6 DNA-binding domain"/>
    <property type="match status" value="1"/>
</dbReference>
<keyword evidence="6" id="KW-0539">Nucleus</keyword>
<proteinExistence type="predicted"/>
<dbReference type="GO" id="GO:0008270">
    <property type="term" value="F:zinc ion binding"/>
    <property type="evidence" value="ECO:0007669"/>
    <property type="project" value="InterPro"/>
</dbReference>
<dbReference type="GO" id="GO:0005634">
    <property type="term" value="C:nucleus"/>
    <property type="evidence" value="ECO:0007669"/>
    <property type="project" value="UniProtKB-SubCell"/>
</dbReference>
<dbReference type="SMART" id="SM00066">
    <property type="entry name" value="GAL4"/>
    <property type="match status" value="1"/>
</dbReference>
<keyword evidence="4" id="KW-0238">DNA-binding</keyword>
<evidence type="ECO:0000259" key="8">
    <source>
        <dbReference type="PROSITE" id="PS50048"/>
    </source>
</evidence>
<comment type="subcellular location">
    <subcellularLocation>
        <location evidence="1">Nucleus</location>
    </subcellularLocation>
</comment>
<feature type="domain" description="Zn(2)-C6 fungal-type" evidence="8">
    <location>
        <begin position="21"/>
        <end position="46"/>
    </location>
</feature>
<keyword evidence="10" id="KW-1185">Reference proteome</keyword>
<feature type="region of interest" description="Disordered" evidence="7">
    <location>
        <begin position="80"/>
        <end position="112"/>
    </location>
</feature>
<dbReference type="Gene3D" id="4.10.240.10">
    <property type="entry name" value="Zn(2)-C6 fungal-type DNA-binding domain"/>
    <property type="match status" value="1"/>
</dbReference>
<dbReference type="InterPro" id="IPR036864">
    <property type="entry name" value="Zn2-C6_fun-type_DNA-bd_sf"/>
</dbReference>
<accession>A0A4S3JLC3</accession>
<dbReference type="Pfam" id="PF04082">
    <property type="entry name" value="Fungal_trans"/>
    <property type="match status" value="1"/>
</dbReference>
<evidence type="ECO:0000256" key="4">
    <source>
        <dbReference type="ARBA" id="ARBA00023125"/>
    </source>
</evidence>
<evidence type="ECO:0000256" key="3">
    <source>
        <dbReference type="ARBA" id="ARBA00023015"/>
    </source>
</evidence>
<keyword evidence="2" id="KW-0479">Metal-binding</keyword>
<evidence type="ECO:0000256" key="1">
    <source>
        <dbReference type="ARBA" id="ARBA00004123"/>
    </source>
</evidence>
<dbReference type="SMART" id="SM00906">
    <property type="entry name" value="Fungal_trans"/>
    <property type="match status" value="1"/>
</dbReference>
<dbReference type="Proteomes" id="UP000308092">
    <property type="component" value="Unassembled WGS sequence"/>
</dbReference>